<reference evidence="2 3" key="1">
    <citation type="submission" date="2020-03" db="EMBL/GenBank/DDBJ databases">
        <title>Dissostichus mawsoni Genome sequencing and assembly.</title>
        <authorList>
            <person name="Park H."/>
        </authorList>
    </citation>
    <scope>NUCLEOTIDE SEQUENCE [LARGE SCALE GENOMIC DNA]</scope>
    <source>
        <strain evidence="2">DM0001</strain>
        <tissue evidence="2">Muscle</tissue>
    </source>
</reference>
<dbReference type="EMBL" id="JAAKFY010000002">
    <property type="protein sequence ID" value="KAF3860044.1"/>
    <property type="molecule type" value="Genomic_DNA"/>
</dbReference>
<dbReference type="PANTHER" id="PTHR46880">
    <property type="entry name" value="RAS-ASSOCIATING DOMAIN-CONTAINING PROTEIN"/>
    <property type="match status" value="1"/>
</dbReference>
<dbReference type="AlphaFoldDB" id="A0A7J5ZE05"/>
<protein>
    <recommendedName>
        <fullName evidence="4">Zinc finger protein 862-like</fullName>
    </recommendedName>
</protein>
<evidence type="ECO:0000313" key="2">
    <source>
        <dbReference type="EMBL" id="KAF3860044.1"/>
    </source>
</evidence>
<dbReference type="PANTHER" id="PTHR46880:SF8">
    <property type="entry name" value="E3 SUMO-PROTEIN LIGASE KIAA1586"/>
    <property type="match status" value="1"/>
</dbReference>
<evidence type="ECO:0000256" key="1">
    <source>
        <dbReference type="SAM" id="MobiDB-lite"/>
    </source>
</evidence>
<keyword evidence="3" id="KW-1185">Reference proteome</keyword>
<evidence type="ECO:0008006" key="4">
    <source>
        <dbReference type="Google" id="ProtNLM"/>
    </source>
</evidence>
<dbReference type="OrthoDB" id="8909466at2759"/>
<comment type="caution">
    <text evidence="2">The sequence shown here is derived from an EMBL/GenBank/DDBJ whole genome shotgun (WGS) entry which is preliminary data.</text>
</comment>
<feature type="region of interest" description="Disordered" evidence="1">
    <location>
        <begin position="1"/>
        <end position="28"/>
    </location>
</feature>
<accession>A0A7J5ZE05</accession>
<name>A0A7J5ZE05_DISMA</name>
<proteinExistence type="predicted"/>
<gene>
    <name evidence="2" type="ORF">F7725_000299</name>
</gene>
<feature type="compositionally biased region" description="Basic and acidic residues" evidence="1">
    <location>
        <begin position="19"/>
        <end position="28"/>
    </location>
</feature>
<evidence type="ECO:0000313" key="3">
    <source>
        <dbReference type="Proteomes" id="UP000518266"/>
    </source>
</evidence>
<organism evidence="2 3">
    <name type="scientific">Dissostichus mawsoni</name>
    <name type="common">Antarctic cod</name>
    <dbReference type="NCBI Taxonomy" id="36200"/>
    <lineage>
        <taxon>Eukaryota</taxon>
        <taxon>Metazoa</taxon>
        <taxon>Chordata</taxon>
        <taxon>Craniata</taxon>
        <taxon>Vertebrata</taxon>
        <taxon>Euteleostomi</taxon>
        <taxon>Actinopterygii</taxon>
        <taxon>Neopterygii</taxon>
        <taxon>Teleostei</taxon>
        <taxon>Neoteleostei</taxon>
        <taxon>Acanthomorphata</taxon>
        <taxon>Eupercaria</taxon>
        <taxon>Perciformes</taxon>
        <taxon>Notothenioidei</taxon>
        <taxon>Nototheniidae</taxon>
        <taxon>Dissostichus</taxon>
    </lineage>
</organism>
<dbReference type="Proteomes" id="UP000518266">
    <property type="component" value="Unassembled WGS sequence"/>
</dbReference>
<sequence>MSWLQAPKANQAPGKRPRRDPEKSAASKLDYETKRKRNFLPSWTEKFPWLRYTEEAGEEYMMYCSTCRSLPDIADTLVVPLIHCLTLLPLLSRIHISCTVKAVWKDYPALARQFKTAADDTSSRSDTERQKFRGLHKLLTSTGFLADLATMKDVLRELKSLSLKLQRRETSLVDASCYIQQTIDVLTAMKISGAKSTQKVEEGIATGMFKDVELSESRPKINRLQFYQSIIDSLKKRLPEPDLVRMLKPLDKRFWPEQRSALILYGENEARALAKVLGEPAREAIEEFRDYKLENKSLGKALQKLQTASKTFLPTSAECERGFSAVNSTDTDKRNKLREKSLFSHLFVDINGPPLEQFDPQPFLRSWIKAGHKPSTSWVPGPKAKKKPPRSLWSLLHLHSTDSAKSLIVNRNFATHPDHLP</sequence>